<evidence type="ECO:0008006" key="3">
    <source>
        <dbReference type="Google" id="ProtNLM"/>
    </source>
</evidence>
<evidence type="ECO:0000313" key="1">
    <source>
        <dbReference type="EMBL" id="WUQ12843.1"/>
    </source>
</evidence>
<dbReference type="Gene3D" id="3.40.50.720">
    <property type="entry name" value="NAD(P)-binding Rossmann-like Domain"/>
    <property type="match status" value="1"/>
</dbReference>
<reference evidence="1" key="1">
    <citation type="submission" date="2022-10" db="EMBL/GenBank/DDBJ databases">
        <title>The complete genomes of actinobacterial strains from the NBC collection.</title>
        <authorList>
            <person name="Joergensen T.S."/>
            <person name="Alvarez Arevalo M."/>
            <person name="Sterndorff E.B."/>
            <person name="Faurdal D."/>
            <person name="Vuksanovic O."/>
            <person name="Mourched A.-S."/>
            <person name="Charusanti P."/>
            <person name="Shaw S."/>
            <person name="Blin K."/>
            <person name="Weber T."/>
        </authorList>
    </citation>
    <scope>NUCLEOTIDE SEQUENCE</scope>
    <source>
        <strain evidence="1">NBC_00248</strain>
    </source>
</reference>
<gene>
    <name evidence="1" type="ORF">OG517_16180</name>
</gene>
<accession>A0ABZ1TAG5</accession>
<protein>
    <recommendedName>
        <fullName evidence="3">Short-chain dehydrogenase</fullName>
    </recommendedName>
</protein>
<keyword evidence="2" id="KW-1185">Reference proteome</keyword>
<dbReference type="RefSeq" id="WP_328962005.1">
    <property type="nucleotide sequence ID" value="NZ_CP108090.1"/>
</dbReference>
<dbReference type="Proteomes" id="UP001432039">
    <property type="component" value="Chromosome"/>
</dbReference>
<organism evidence="1 2">
    <name type="scientific">Streptomyces virginiae</name>
    <name type="common">Streptomyces cinnamonensis</name>
    <dbReference type="NCBI Taxonomy" id="1961"/>
    <lineage>
        <taxon>Bacteria</taxon>
        <taxon>Bacillati</taxon>
        <taxon>Actinomycetota</taxon>
        <taxon>Actinomycetes</taxon>
        <taxon>Kitasatosporales</taxon>
        <taxon>Streptomycetaceae</taxon>
        <taxon>Streptomyces</taxon>
    </lineage>
</organism>
<name>A0ABZ1TAG5_STRVG</name>
<sequence>MAALVNGAVEAFVRAAAVELPGRQRINAVSPTVFEESLDAYGDTFAGFDAVPVARAANAYVKSIEGHRTGQIFLVE</sequence>
<dbReference type="EMBL" id="CP108090">
    <property type="protein sequence ID" value="WUQ12843.1"/>
    <property type="molecule type" value="Genomic_DNA"/>
</dbReference>
<dbReference type="SUPFAM" id="SSF51735">
    <property type="entry name" value="NAD(P)-binding Rossmann-fold domains"/>
    <property type="match status" value="1"/>
</dbReference>
<evidence type="ECO:0000313" key="2">
    <source>
        <dbReference type="Proteomes" id="UP001432039"/>
    </source>
</evidence>
<dbReference type="InterPro" id="IPR036291">
    <property type="entry name" value="NAD(P)-bd_dom_sf"/>
</dbReference>
<proteinExistence type="predicted"/>